<comment type="caution">
    <text evidence="2">The sequence shown here is derived from an EMBL/GenBank/DDBJ whole genome shotgun (WGS) entry which is preliminary data.</text>
</comment>
<dbReference type="AlphaFoldDB" id="A0A412UVX1"/>
<dbReference type="Proteomes" id="UP000285236">
    <property type="component" value="Unassembled WGS sequence"/>
</dbReference>
<dbReference type="Proteomes" id="UP001196765">
    <property type="component" value="Unassembled WGS sequence"/>
</dbReference>
<evidence type="ECO:0000313" key="1">
    <source>
        <dbReference type="EMBL" id="MBV3386653.1"/>
    </source>
</evidence>
<protein>
    <submittedName>
        <fullName evidence="2">Uncharacterized protein</fullName>
    </submittedName>
</protein>
<gene>
    <name evidence="2" type="ORF">DWW35_13735</name>
    <name evidence="1" type="ORF">KSW82_02720</name>
</gene>
<dbReference type="EMBL" id="JAHOEI010000004">
    <property type="protein sequence ID" value="MBV3386653.1"/>
    <property type="molecule type" value="Genomic_DNA"/>
</dbReference>
<dbReference type="EMBL" id="QRYP01000052">
    <property type="protein sequence ID" value="RGU91273.1"/>
    <property type="molecule type" value="Genomic_DNA"/>
</dbReference>
<reference evidence="2 3" key="1">
    <citation type="submission" date="2018-08" db="EMBL/GenBank/DDBJ databases">
        <title>A genome reference for cultivated species of the human gut microbiota.</title>
        <authorList>
            <person name="Zou Y."/>
            <person name="Xue W."/>
            <person name="Luo G."/>
        </authorList>
    </citation>
    <scope>NUCLEOTIDE SEQUENCE [LARGE SCALE GENOMIC DNA]</scope>
    <source>
        <strain evidence="2 3">AF15-25</strain>
    </source>
</reference>
<reference evidence="1" key="2">
    <citation type="submission" date="2021-06" db="EMBL/GenBank/DDBJ databases">
        <title>Collection of gut derived symbiotic bacterial strains cultured from healthy donors.</title>
        <authorList>
            <person name="Lin H."/>
            <person name="Littmann E."/>
            <person name="Pamer E.G."/>
        </authorList>
    </citation>
    <scope>NUCLEOTIDE SEQUENCE</scope>
    <source>
        <strain evidence="1">MSK.21.74</strain>
    </source>
</reference>
<evidence type="ECO:0000313" key="3">
    <source>
        <dbReference type="Proteomes" id="UP000285236"/>
    </source>
</evidence>
<evidence type="ECO:0000313" key="2">
    <source>
        <dbReference type="EMBL" id="RGU91273.1"/>
    </source>
</evidence>
<dbReference type="Pfam" id="PF19555">
    <property type="entry name" value="DUF6078"/>
    <property type="match status" value="1"/>
</dbReference>
<dbReference type="InterPro" id="IPR045724">
    <property type="entry name" value="DUF6078"/>
</dbReference>
<accession>A0A412UVX1</accession>
<dbReference type="RefSeq" id="WP_118081702.1">
    <property type="nucleotide sequence ID" value="NZ_JAHOEI010000004.1"/>
</dbReference>
<sequence>MELNLNDPAFIKSLVDYHWMYCFNADCPRAAECIRFISAKFKPDDVTAGNAVYPDANLHASCSHFMRVYQFKAAWGFSHLYDQVKHVEMQTIKYRIMDVLGNRTTYYRVHRGEKHLTPEMQEQVKKVFAEYGYGEPAYDHYAEEIGFVYE</sequence>
<proteinExistence type="predicted"/>
<name>A0A412UVX1_9BACT</name>
<organism evidence="2 3">
    <name type="scientific">Segatella copri</name>
    <dbReference type="NCBI Taxonomy" id="165179"/>
    <lineage>
        <taxon>Bacteria</taxon>
        <taxon>Pseudomonadati</taxon>
        <taxon>Bacteroidota</taxon>
        <taxon>Bacteroidia</taxon>
        <taxon>Bacteroidales</taxon>
        <taxon>Prevotellaceae</taxon>
        <taxon>Segatella</taxon>
    </lineage>
</organism>